<dbReference type="Proteomes" id="UP001321473">
    <property type="component" value="Unassembled WGS sequence"/>
</dbReference>
<comment type="caution">
    <text evidence="2">The sequence shown here is derived from an EMBL/GenBank/DDBJ whole genome shotgun (WGS) entry which is preliminary data.</text>
</comment>
<sequence>MIKPKLNVQAKRLNNGKYALLNDVGKEPKSVSWPHLQPAAAKRVRKRKQESQKRKTPRLAVTTTTWYDLVKS</sequence>
<keyword evidence="3" id="KW-1185">Reference proteome</keyword>
<gene>
    <name evidence="2" type="ORF">V5799_009456</name>
</gene>
<feature type="region of interest" description="Disordered" evidence="1">
    <location>
        <begin position="29"/>
        <end position="58"/>
    </location>
</feature>
<proteinExistence type="predicted"/>
<evidence type="ECO:0000313" key="3">
    <source>
        <dbReference type="Proteomes" id="UP001321473"/>
    </source>
</evidence>
<evidence type="ECO:0000313" key="2">
    <source>
        <dbReference type="EMBL" id="KAK8784177.1"/>
    </source>
</evidence>
<evidence type="ECO:0000256" key="1">
    <source>
        <dbReference type="SAM" id="MobiDB-lite"/>
    </source>
</evidence>
<dbReference type="AlphaFoldDB" id="A0AAQ4FAA4"/>
<protein>
    <submittedName>
        <fullName evidence="2">Uncharacterized protein</fullName>
    </submittedName>
</protein>
<organism evidence="2 3">
    <name type="scientific">Amblyomma americanum</name>
    <name type="common">Lone star tick</name>
    <dbReference type="NCBI Taxonomy" id="6943"/>
    <lineage>
        <taxon>Eukaryota</taxon>
        <taxon>Metazoa</taxon>
        <taxon>Ecdysozoa</taxon>
        <taxon>Arthropoda</taxon>
        <taxon>Chelicerata</taxon>
        <taxon>Arachnida</taxon>
        <taxon>Acari</taxon>
        <taxon>Parasitiformes</taxon>
        <taxon>Ixodida</taxon>
        <taxon>Ixodoidea</taxon>
        <taxon>Ixodidae</taxon>
        <taxon>Amblyomminae</taxon>
        <taxon>Amblyomma</taxon>
    </lineage>
</organism>
<reference evidence="2 3" key="1">
    <citation type="journal article" date="2023" name="Arcadia Sci">
        <title>De novo assembly of a long-read Amblyomma americanum tick genome.</title>
        <authorList>
            <person name="Chou S."/>
            <person name="Poskanzer K.E."/>
            <person name="Rollins M."/>
            <person name="Thuy-Boun P.S."/>
        </authorList>
    </citation>
    <scope>NUCLEOTIDE SEQUENCE [LARGE SCALE GENOMIC DNA]</scope>
    <source>
        <strain evidence="2">F_SG_1</strain>
        <tissue evidence="2">Salivary glands</tissue>
    </source>
</reference>
<dbReference type="EMBL" id="JARKHS020004776">
    <property type="protein sequence ID" value="KAK8784177.1"/>
    <property type="molecule type" value="Genomic_DNA"/>
</dbReference>
<accession>A0AAQ4FAA4</accession>
<name>A0AAQ4FAA4_AMBAM</name>